<feature type="compositionally biased region" description="Polar residues" evidence="1">
    <location>
        <begin position="1"/>
        <end position="17"/>
    </location>
</feature>
<evidence type="ECO:0000313" key="2">
    <source>
        <dbReference type="EMBL" id="HFC92347.1"/>
    </source>
</evidence>
<comment type="caution">
    <text evidence="2">The sequence shown here is derived from an EMBL/GenBank/DDBJ whole genome shotgun (WGS) entry which is preliminary data.</text>
</comment>
<name>A0A7V2WV49_LEUMU</name>
<evidence type="ECO:0000256" key="1">
    <source>
        <dbReference type="SAM" id="MobiDB-lite"/>
    </source>
</evidence>
<reference evidence="2" key="1">
    <citation type="journal article" date="2020" name="mSystems">
        <title>Genome- and Community-Level Interaction Insights into Carbon Utilization and Element Cycling Functions of Hydrothermarchaeota in Hydrothermal Sediment.</title>
        <authorList>
            <person name="Zhou Z."/>
            <person name="Liu Y."/>
            <person name="Xu W."/>
            <person name="Pan J."/>
            <person name="Luo Z.H."/>
            <person name="Li M."/>
        </authorList>
    </citation>
    <scope>NUCLEOTIDE SEQUENCE [LARGE SCALE GENOMIC DNA]</scope>
    <source>
        <strain evidence="2">HyVt-493</strain>
    </source>
</reference>
<dbReference type="AlphaFoldDB" id="A0A7V2WV49"/>
<dbReference type="Pfam" id="PF09831">
    <property type="entry name" value="DUF2058"/>
    <property type="match status" value="1"/>
</dbReference>
<proteinExistence type="predicted"/>
<gene>
    <name evidence="2" type="ORF">ENJ51_05990</name>
</gene>
<feature type="compositionally biased region" description="Basic residues" evidence="1">
    <location>
        <begin position="18"/>
        <end position="36"/>
    </location>
</feature>
<feature type="compositionally biased region" description="Basic and acidic residues" evidence="1">
    <location>
        <begin position="37"/>
        <end position="58"/>
    </location>
</feature>
<protein>
    <submittedName>
        <fullName evidence="2">DUF2058 domain-containing protein</fullName>
    </submittedName>
</protein>
<accession>A0A7V2WV49</accession>
<sequence length="185" mass="21088">MANSLQDQLLNAGLSNKQKARKINSAKKKAVNKSRKEKTSLKNEAADLAEKARQEQLRKSQQSNTEQNQQAKQKAIVAQIRQIIELNSIEKAKGDQGHAYNFTDDNKIKTVYVSVQNHDLISRGRIAIAKLEQTYHLIPMEAANKINERDSRSIILLNDPRKSDDDQTIDDDPYADYQIPDDLMW</sequence>
<organism evidence="2">
    <name type="scientific">Leucothrix mucor</name>
    <dbReference type="NCBI Taxonomy" id="45248"/>
    <lineage>
        <taxon>Bacteria</taxon>
        <taxon>Pseudomonadati</taxon>
        <taxon>Pseudomonadota</taxon>
        <taxon>Gammaproteobacteria</taxon>
        <taxon>Thiotrichales</taxon>
        <taxon>Thiotrichaceae</taxon>
        <taxon>Leucothrix</taxon>
    </lineage>
</organism>
<dbReference type="EMBL" id="DRMS01000227">
    <property type="protein sequence ID" value="HFC92347.1"/>
    <property type="molecule type" value="Genomic_DNA"/>
</dbReference>
<feature type="region of interest" description="Disordered" evidence="1">
    <location>
        <begin position="1"/>
        <end position="70"/>
    </location>
</feature>
<dbReference type="InterPro" id="IPR018636">
    <property type="entry name" value="DUF2058"/>
</dbReference>
<dbReference type="Proteomes" id="UP000885750">
    <property type="component" value="Unassembled WGS sequence"/>
</dbReference>